<dbReference type="Proteomes" id="UP000218334">
    <property type="component" value="Unassembled WGS sequence"/>
</dbReference>
<gene>
    <name evidence="1" type="ORF">ARMSODRAFT_976237</name>
</gene>
<evidence type="ECO:0000313" key="1">
    <source>
        <dbReference type="EMBL" id="PBK67951.1"/>
    </source>
</evidence>
<dbReference type="AlphaFoldDB" id="A0A2H3BAP8"/>
<dbReference type="EMBL" id="KZ293434">
    <property type="protein sequence ID" value="PBK67951.1"/>
    <property type="molecule type" value="Genomic_DNA"/>
</dbReference>
<protein>
    <submittedName>
        <fullName evidence="1">Uncharacterized protein</fullName>
    </submittedName>
</protein>
<organism evidence="1 2">
    <name type="scientific">Armillaria solidipes</name>
    <dbReference type="NCBI Taxonomy" id="1076256"/>
    <lineage>
        <taxon>Eukaryota</taxon>
        <taxon>Fungi</taxon>
        <taxon>Dikarya</taxon>
        <taxon>Basidiomycota</taxon>
        <taxon>Agaricomycotina</taxon>
        <taxon>Agaricomycetes</taxon>
        <taxon>Agaricomycetidae</taxon>
        <taxon>Agaricales</taxon>
        <taxon>Marasmiineae</taxon>
        <taxon>Physalacriaceae</taxon>
        <taxon>Armillaria</taxon>
    </lineage>
</organism>
<proteinExistence type="predicted"/>
<sequence length="237" mass="27302">MNLTDMKLQLLTDLRRSYGIEYFLWFIKHIPGCWSTQIDLLDDIHDIVYSMRSLVQVVMVCLDHVKQYACLVHALLLDKDWAARNRGRSDLCWCLHGIMCCQGTVLCTPAESHQDKAFEDISERALNSAGNSRQVNRGGRVYIRSENQSAGSDIISQALSKIFFVSKTISRSSKMLVEVELWIHSLIHLPTLQLKRGMNLSHSFEAKILEKAPPHVYMKTVKRLCVRKLEMQQCQRH</sequence>
<accession>A0A2H3BAP8</accession>
<keyword evidence="2" id="KW-1185">Reference proteome</keyword>
<evidence type="ECO:0000313" key="2">
    <source>
        <dbReference type="Proteomes" id="UP000218334"/>
    </source>
</evidence>
<reference evidence="2" key="1">
    <citation type="journal article" date="2017" name="Nat. Ecol. Evol.">
        <title>Genome expansion and lineage-specific genetic innovations in the forest pathogenic fungi Armillaria.</title>
        <authorList>
            <person name="Sipos G."/>
            <person name="Prasanna A.N."/>
            <person name="Walter M.C."/>
            <person name="O'Connor E."/>
            <person name="Balint B."/>
            <person name="Krizsan K."/>
            <person name="Kiss B."/>
            <person name="Hess J."/>
            <person name="Varga T."/>
            <person name="Slot J."/>
            <person name="Riley R."/>
            <person name="Boka B."/>
            <person name="Rigling D."/>
            <person name="Barry K."/>
            <person name="Lee J."/>
            <person name="Mihaltcheva S."/>
            <person name="LaButti K."/>
            <person name="Lipzen A."/>
            <person name="Waldron R."/>
            <person name="Moloney N.M."/>
            <person name="Sperisen C."/>
            <person name="Kredics L."/>
            <person name="Vagvoelgyi C."/>
            <person name="Patrignani A."/>
            <person name="Fitzpatrick D."/>
            <person name="Nagy I."/>
            <person name="Doyle S."/>
            <person name="Anderson J.B."/>
            <person name="Grigoriev I.V."/>
            <person name="Gueldener U."/>
            <person name="Muensterkoetter M."/>
            <person name="Nagy L.G."/>
        </authorList>
    </citation>
    <scope>NUCLEOTIDE SEQUENCE [LARGE SCALE GENOMIC DNA]</scope>
    <source>
        <strain evidence="2">28-4</strain>
    </source>
</reference>
<name>A0A2H3BAP8_9AGAR</name>